<dbReference type="AlphaFoldDB" id="A0A3S5EX79"/>
<gene>
    <name evidence="1" type="ORF">NCTC10665_00884</name>
</gene>
<dbReference type="Proteomes" id="UP000268879">
    <property type="component" value="Chromosome"/>
</dbReference>
<sequence>MREFNVENLVISNDFRIRPSMKSIKESNEYRLFKRKNGELILQRKFIEITSFYDDGSKMMKPIWKDVETVNEE</sequence>
<organism evidence="1 2">
    <name type="scientific">Haemophilus parainfluenzae</name>
    <dbReference type="NCBI Taxonomy" id="729"/>
    <lineage>
        <taxon>Bacteria</taxon>
        <taxon>Pseudomonadati</taxon>
        <taxon>Pseudomonadota</taxon>
        <taxon>Gammaproteobacteria</taxon>
        <taxon>Pasteurellales</taxon>
        <taxon>Pasteurellaceae</taxon>
        <taxon>Haemophilus</taxon>
    </lineage>
</organism>
<evidence type="ECO:0000313" key="2">
    <source>
        <dbReference type="Proteomes" id="UP000268879"/>
    </source>
</evidence>
<accession>A0A3S5EX79</accession>
<protein>
    <submittedName>
        <fullName evidence="1">Uncharacterized protein</fullName>
    </submittedName>
</protein>
<proteinExistence type="predicted"/>
<dbReference type="RefSeq" id="WP_126470461.1">
    <property type="nucleotide sequence ID" value="NZ_LR134481.1"/>
</dbReference>
<evidence type="ECO:0000313" key="1">
    <source>
        <dbReference type="EMBL" id="VEI30386.1"/>
    </source>
</evidence>
<reference evidence="1 2" key="1">
    <citation type="submission" date="2018-12" db="EMBL/GenBank/DDBJ databases">
        <authorList>
            <consortium name="Pathogen Informatics"/>
        </authorList>
    </citation>
    <scope>NUCLEOTIDE SEQUENCE [LARGE SCALE GENOMIC DNA]</scope>
    <source>
        <strain evidence="1 2">NCTC10665</strain>
    </source>
</reference>
<dbReference type="EMBL" id="LR134481">
    <property type="protein sequence ID" value="VEI30386.1"/>
    <property type="molecule type" value="Genomic_DNA"/>
</dbReference>
<name>A0A3S5EX79_HAEPA</name>